<feature type="chain" id="PRO_5035237333" evidence="1">
    <location>
        <begin position="19"/>
        <end position="260"/>
    </location>
</feature>
<dbReference type="Proteomes" id="UP000693738">
    <property type="component" value="Unassembled WGS sequence"/>
</dbReference>
<evidence type="ECO:0000313" key="3">
    <source>
        <dbReference type="Proteomes" id="UP000693738"/>
    </source>
</evidence>
<proteinExistence type="predicted"/>
<accession>A0A8J2IIK0</accession>
<keyword evidence="1" id="KW-0732">Signal</keyword>
<evidence type="ECO:0000256" key="1">
    <source>
        <dbReference type="SAM" id="SignalP"/>
    </source>
</evidence>
<gene>
    <name evidence="2" type="ORF">FEQUK3_LOCUS3887</name>
</gene>
<organism evidence="2 3">
    <name type="scientific">Fusarium equiseti</name>
    <name type="common">Fusarium scirpi</name>
    <dbReference type="NCBI Taxonomy" id="61235"/>
    <lineage>
        <taxon>Eukaryota</taxon>
        <taxon>Fungi</taxon>
        <taxon>Dikarya</taxon>
        <taxon>Ascomycota</taxon>
        <taxon>Pezizomycotina</taxon>
        <taxon>Sordariomycetes</taxon>
        <taxon>Hypocreomycetidae</taxon>
        <taxon>Hypocreales</taxon>
        <taxon>Nectriaceae</taxon>
        <taxon>Fusarium</taxon>
        <taxon>Fusarium incarnatum-equiseti species complex</taxon>
    </lineage>
</organism>
<evidence type="ECO:0000313" key="2">
    <source>
        <dbReference type="EMBL" id="CAG7558116.1"/>
    </source>
</evidence>
<protein>
    <submittedName>
        <fullName evidence="2">Uncharacterized protein</fullName>
    </submittedName>
</protein>
<comment type="caution">
    <text evidence="2">The sequence shown here is derived from an EMBL/GenBank/DDBJ whole genome shotgun (WGS) entry which is preliminary data.</text>
</comment>
<sequence length="260" mass="28445">MRFSTASVFLPLLPSVTAWAFPSHSLDRRDAFELAEREDSGGDKGWIVPSNVTVENWDTAEPGEGWIPADEYMRRMGITPLEDLEDISSLEERDIETLPLPPSKTGDLSERAAGTRVNIGRKLTDYGCGASIRTPIGEALNMICSNGFCDQSITYVRTVDWLVFPDSVSHAKRSIKVDSTTCMKYGICKIVTYDMSKFANFISIKKLENFNTFISIDMTIKMNDSNDHCIARGVLSAIGGAISGIAGGFFGVAEAFTPGC</sequence>
<dbReference type="EMBL" id="CAJSTJ010000122">
    <property type="protein sequence ID" value="CAG7558116.1"/>
    <property type="molecule type" value="Genomic_DNA"/>
</dbReference>
<reference evidence="2" key="1">
    <citation type="submission" date="2021-05" db="EMBL/GenBank/DDBJ databases">
        <authorList>
            <person name="Khan N."/>
        </authorList>
    </citation>
    <scope>NUCLEOTIDE SEQUENCE</scope>
</reference>
<dbReference type="AlphaFoldDB" id="A0A8J2IIK0"/>
<feature type="signal peptide" evidence="1">
    <location>
        <begin position="1"/>
        <end position="18"/>
    </location>
</feature>
<name>A0A8J2IIK0_FUSEQ</name>